<dbReference type="AlphaFoldDB" id="A0A2G3A8H1"/>
<dbReference type="GO" id="GO:0005634">
    <property type="term" value="C:nucleus"/>
    <property type="evidence" value="ECO:0000318"/>
    <property type="project" value="GO_Central"/>
</dbReference>
<dbReference type="SUPFAM" id="SSF47954">
    <property type="entry name" value="Cyclin-like"/>
    <property type="match status" value="2"/>
</dbReference>
<dbReference type="InterPro" id="IPR006671">
    <property type="entry name" value="Cyclin_N"/>
</dbReference>
<proteinExistence type="inferred from homology"/>
<dbReference type="SMART" id="SM00385">
    <property type="entry name" value="CYCLIN"/>
    <property type="match status" value="1"/>
</dbReference>
<dbReference type="InterPro" id="IPR036915">
    <property type="entry name" value="Cyclin-like_sf"/>
</dbReference>
<dbReference type="InterPro" id="IPR039361">
    <property type="entry name" value="Cyclin"/>
</dbReference>
<dbReference type="EMBL" id="AYRZ02000002">
    <property type="protein sequence ID" value="PHT90524.1"/>
    <property type="molecule type" value="Genomic_DNA"/>
</dbReference>
<keyword evidence="2 4" id="KW-0195">Cyclin</keyword>
<protein>
    <recommendedName>
        <fullName evidence="5">Cyclin-like domain-containing protein</fullName>
    </recommendedName>
</protein>
<dbReference type="Gramene" id="PHT90524">
    <property type="protein sequence ID" value="PHT90524"/>
    <property type="gene ID" value="T459_05637"/>
</dbReference>
<organism evidence="6 7">
    <name type="scientific">Capsicum annuum</name>
    <name type="common">Capsicum pepper</name>
    <dbReference type="NCBI Taxonomy" id="4072"/>
    <lineage>
        <taxon>Eukaryota</taxon>
        <taxon>Viridiplantae</taxon>
        <taxon>Streptophyta</taxon>
        <taxon>Embryophyta</taxon>
        <taxon>Tracheophyta</taxon>
        <taxon>Spermatophyta</taxon>
        <taxon>Magnoliopsida</taxon>
        <taxon>eudicotyledons</taxon>
        <taxon>Gunneridae</taxon>
        <taxon>Pentapetalae</taxon>
        <taxon>asterids</taxon>
        <taxon>lamiids</taxon>
        <taxon>Solanales</taxon>
        <taxon>Solanaceae</taxon>
        <taxon>Solanoideae</taxon>
        <taxon>Capsiceae</taxon>
        <taxon>Capsicum</taxon>
    </lineage>
</organism>
<dbReference type="GO" id="GO:0005737">
    <property type="term" value="C:cytoplasm"/>
    <property type="evidence" value="ECO:0000318"/>
    <property type="project" value="GO_Central"/>
</dbReference>
<evidence type="ECO:0000256" key="3">
    <source>
        <dbReference type="ARBA" id="ARBA00023306"/>
    </source>
</evidence>
<reference evidence="6 7" key="1">
    <citation type="journal article" date="2014" name="Nat. Genet.">
        <title>Genome sequence of the hot pepper provides insights into the evolution of pungency in Capsicum species.</title>
        <authorList>
            <person name="Kim S."/>
            <person name="Park M."/>
            <person name="Yeom S.I."/>
            <person name="Kim Y.M."/>
            <person name="Lee J.M."/>
            <person name="Lee H.A."/>
            <person name="Seo E."/>
            <person name="Choi J."/>
            <person name="Cheong K."/>
            <person name="Kim K.T."/>
            <person name="Jung K."/>
            <person name="Lee G.W."/>
            <person name="Oh S.K."/>
            <person name="Bae C."/>
            <person name="Kim S.B."/>
            <person name="Lee H.Y."/>
            <person name="Kim S.Y."/>
            <person name="Kim M.S."/>
            <person name="Kang B.C."/>
            <person name="Jo Y.D."/>
            <person name="Yang H.B."/>
            <person name="Jeong H.J."/>
            <person name="Kang W.H."/>
            <person name="Kwon J.K."/>
            <person name="Shin C."/>
            <person name="Lim J.Y."/>
            <person name="Park J.H."/>
            <person name="Huh J.H."/>
            <person name="Kim J.S."/>
            <person name="Kim B.D."/>
            <person name="Cohen O."/>
            <person name="Paran I."/>
            <person name="Suh M.C."/>
            <person name="Lee S.B."/>
            <person name="Kim Y.K."/>
            <person name="Shin Y."/>
            <person name="Noh S.J."/>
            <person name="Park J."/>
            <person name="Seo Y.S."/>
            <person name="Kwon S.Y."/>
            <person name="Kim H.A."/>
            <person name="Park J.M."/>
            <person name="Kim H.J."/>
            <person name="Choi S.B."/>
            <person name="Bosland P.W."/>
            <person name="Reeves G."/>
            <person name="Jo S.H."/>
            <person name="Lee B.W."/>
            <person name="Cho H.T."/>
            <person name="Choi H.S."/>
            <person name="Lee M.S."/>
            <person name="Yu Y."/>
            <person name="Do Choi Y."/>
            <person name="Park B.S."/>
            <person name="van Deynze A."/>
            <person name="Ashrafi H."/>
            <person name="Hill T."/>
            <person name="Kim W.T."/>
            <person name="Pai H.S."/>
            <person name="Ahn H.K."/>
            <person name="Yeam I."/>
            <person name="Giovannoni J.J."/>
            <person name="Rose J.K."/>
            <person name="Sorensen I."/>
            <person name="Lee S.J."/>
            <person name="Kim R.W."/>
            <person name="Choi I.Y."/>
            <person name="Choi B.S."/>
            <person name="Lim J.S."/>
            <person name="Lee Y.H."/>
            <person name="Choi D."/>
        </authorList>
    </citation>
    <scope>NUCLEOTIDE SEQUENCE [LARGE SCALE GENOMIC DNA]</scope>
    <source>
        <strain evidence="7">cv. CM334</strain>
    </source>
</reference>
<evidence type="ECO:0000256" key="4">
    <source>
        <dbReference type="RuleBase" id="RU000383"/>
    </source>
</evidence>
<keyword evidence="1" id="KW-0132">Cell division</keyword>
<evidence type="ECO:0000256" key="1">
    <source>
        <dbReference type="ARBA" id="ARBA00022618"/>
    </source>
</evidence>
<dbReference type="GO" id="GO:0016538">
    <property type="term" value="F:cyclin-dependent protein serine/threonine kinase regulator activity"/>
    <property type="evidence" value="ECO:0000318"/>
    <property type="project" value="GO_Central"/>
</dbReference>
<dbReference type="GO" id="GO:0051301">
    <property type="term" value="P:cell division"/>
    <property type="evidence" value="ECO:0007669"/>
    <property type="project" value="UniProtKB-KW"/>
</dbReference>
<keyword evidence="3" id="KW-0131">Cell cycle</keyword>
<evidence type="ECO:0000313" key="6">
    <source>
        <dbReference type="EMBL" id="PHT90524.1"/>
    </source>
</evidence>
<dbReference type="Gene3D" id="1.10.472.10">
    <property type="entry name" value="Cyclin-like"/>
    <property type="match status" value="2"/>
</dbReference>
<feature type="domain" description="Cyclin-like" evidence="5">
    <location>
        <begin position="86"/>
        <end position="184"/>
    </location>
</feature>
<dbReference type="Proteomes" id="UP000222542">
    <property type="component" value="Unassembled WGS sequence"/>
</dbReference>
<sequence>MLLTRSLLFRFIVRSQVTPIRNETEDCIIIDVEDYKATGYSDVPIFVQHTEAMMEEIDRMIASCVPPNYVEQSFDINERMRGILIDLLTEVHYKFELLEETLYLTMNLIDKFLIVQSVIRKKLQYVGITALLLACKFPPSMLAAAAVFTAQCTLDVPREWNATCEKRSNYDKNQILPMRLSRSDQQKVDVDAAIADFNKLERKFIGTALFLDCVGSKPVIVSTMIFVFSANPNPRNFI</sequence>
<gene>
    <name evidence="6" type="ORF">T459_05637</name>
</gene>
<evidence type="ECO:0000256" key="2">
    <source>
        <dbReference type="ARBA" id="ARBA00023127"/>
    </source>
</evidence>
<evidence type="ECO:0000259" key="5">
    <source>
        <dbReference type="SMART" id="SM00385"/>
    </source>
</evidence>
<dbReference type="STRING" id="4072.A0A2G3A8H1"/>
<comment type="similarity">
    <text evidence="4">Belongs to the cyclin family.</text>
</comment>
<name>A0A2G3A8H1_CAPAN</name>
<dbReference type="Pfam" id="PF00134">
    <property type="entry name" value="Cyclin_N"/>
    <property type="match status" value="1"/>
</dbReference>
<dbReference type="GO" id="GO:0000307">
    <property type="term" value="C:cyclin-dependent protein kinase holoenzyme complex"/>
    <property type="evidence" value="ECO:0000318"/>
    <property type="project" value="GO_Central"/>
</dbReference>
<dbReference type="GO" id="GO:0000082">
    <property type="term" value="P:G1/S transition of mitotic cell cycle"/>
    <property type="evidence" value="ECO:0000318"/>
    <property type="project" value="GO_Central"/>
</dbReference>
<dbReference type="FunFam" id="1.10.472.10:FF:000001">
    <property type="entry name" value="G2/mitotic-specific cyclin"/>
    <property type="match status" value="1"/>
</dbReference>
<comment type="caution">
    <text evidence="6">The sequence shown here is derived from an EMBL/GenBank/DDBJ whole genome shotgun (WGS) entry which is preliminary data.</text>
</comment>
<reference evidence="6 7" key="2">
    <citation type="journal article" date="2017" name="Genome Biol.">
        <title>New reference genome sequences of hot pepper reveal the massive evolution of plant disease-resistance genes by retroduplication.</title>
        <authorList>
            <person name="Kim S."/>
            <person name="Park J."/>
            <person name="Yeom S.I."/>
            <person name="Kim Y.M."/>
            <person name="Seo E."/>
            <person name="Kim K.T."/>
            <person name="Kim M.S."/>
            <person name="Lee J.M."/>
            <person name="Cheong K."/>
            <person name="Shin H.S."/>
            <person name="Kim S.B."/>
            <person name="Han K."/>
            <person name="Lee J."/>
            <person name="Park M."/>
            <person name="Lee H.A."/>
            <person name="Lee H.Y."/>
            <person name="Lee Y."/>
            <person name="Oh S."/>
            <person name="Lee J.H."/>
            <person name="Choi E."/>
            <person name="Choi E."/>
            <person name="Lee S.E."/>
            <person name="Jeon J."/>
            <person name="Kim H."/>
            <person name="Choi G."/>
            <person name="Song H."/>
            <person name="Lee J."/>
            <person name="Lee S.C."/>
            <person name="Kwon J.K."/>
            <person name="Lee H.Y."/>
            <person name="Koo N."/>
            <person name="Hong Y."/>
            <person name="Kim R.W."/>
            <person name="Kang W.H."/>
            <person name="Huh J.H."/>
            <person name="Kang B.C."/>
            <person name="Yang T.J."/>
            <person name="Lee Y.H."/>
            <person name="Bennetzen J.L."/>
            <person name="Choi D."/>
        </authorList>
    </citation>
    <scope>NUCLEOTIDE SEQUENCE [LARGE SCALE GENOMIC DNA]</scope>
    <source>
        <strain evidence="7">cv. CM334</strain>
    </source>
</reference>
<evidence type="ECO:0000313" key="7">
    <source>
        <dbReference type="Proteomes" id="UP000222542"/>
    </source>
</evidence>
<dbReference type="InterPro" id="IPR013763">
    <property type="entry name" value="Cyclin-like_dom"/>
</dbReference>
<accession>A0A2G3A8H1</accession>
<keyword evidence="7" id="KW-1185">Reference proteome</keyword>
<dbReference type="PANTHER" id="PTHR10177">
    <property type="entry name" value="CYCLINS"/>
    <property type="match status" value="1"/>
</dbReference>